<evidence type="ECO:0000313" key="3">
    <source>
        <dbReference type="Ensembl" id="ENSNBRP00000000990.1"/>
    </source>
</evidence>
<dbReference type="Proteomes" id="UP000261580">
    <property type="component" value="Unassembled WGS sequence"/>
</dbReference>
<dbReference type="PANTHER" id="PTHR20963:SF37">
    <property type="entry name" value="MULTIPLE INOSITOL POLYPHOSPHATE PHOSPHATASE 1"/>
    <property type="match status" value="1"/>
</dbReference>
<dbReference type="GO" id="GO:0003993">
    <property type="term" value="F:acid phosphatase activity"/>
    <property type="evidence" value="ECO:0007669"/>
    <property type="project" value="TreeGrafter"/>
</dbReference>
<dbReference type="InterPro" id="IPR000560">
    <property type="entry name" value="His_Pase_clade-2"/>
</dbReference>
<organism evidence="3 4">
    <name type="scientific">Neolamprologus brichardi</name>
    <name type="common">Fairy cichlid</name>
    <name type="synonym">Lamprologus brichardi</name>
    <dbReference type="NCBI Taxonomy" id="32507"/>
    <lineage>
        <taxon>Eukaryota</taxon>
        <taxon>Metazoa</taxon>
        <taxon>Chordata</taxon>
        <taxon>Craniata</taxon>
        <taxon>Vertebrata</taxon>
        <taxon>Euteleostomi</taxon>
        <taxon>Actinopterygii</taxon>
        <taxon>Neopterygii</taxon>
        <taxon>Teleostei</taxon>
        <taxon>Neoteleostei</taxon>
        <taxon>Acanthomorphata</taxon>
        <taxon>Ovalentaria</taxon>
        <taxon>Cichlomorphae</taxon>
        <taxon>Cichliformes</taxon>
        <taxon>Cichlidae</taxon>
        <taxon>African cichlids</taxon>
        <taxon>Pseudocrenilabrinae</taxon>
        <taxon>Lamprologini</taxon>
        <taxon>Neolamprologus</taxon>
    </lineage>
</organism>
<dbReference type="AlphaFoldDB" id="A0A3Q4FZE0"/>
<protein>
    <submittedName>
        <fullName evidence="3">Multiple inositol-polyphosphate phosphatase 1b</fullName>
    </submittedName>
</protein>
<dbReference type="GeneTree" id="ENSGT00390000018409"/>
<feature type="chain" id="PRO_5018622201" evidence="2">
    <location>
        <begin position="29"/>
        <end position="310"/>
    </location>
</feature>
<proteinExistence type="predicted"/>
<name>A0A3Q4FZE0_NEOBR</name>
<keyword evidence="4" id="KW-1185">Reference proteome</keyword>
<evidence type="ECO:0000256" key="2">
    <source>
        <dbReference type="SAM" id="SignalP"/>
    </source>
</evidence>
<sequence length="310" mass="35710">MFRGPAQFVTFSVLLASLGLLVPRLSFASLSVPDIPHIAGYFGTKTRYEEVKPHLLRDPLSADPSVLRPPPAEHCSPVHLTAVIRHGSRYPTLKNIRRIRKLSELVRTEASRASGGSESWLQEIRNRWEAWYTEDMDGQLVMKGRDDLRQLASRLASVFPSLLSEENVRKRRVRFLTSSKHRCVSSVEAFQEGLQRHWGRHGESRHPRGLLDKLMRFFDRCRGYVDGVENNRTALLEVEKFKHGEEMEGVRRRMADRIFISTARTKETVLLLYYSKQILYFQICSSKNSLCVILCEILMKTNCSDYKGEL</sequence>
<feature type="signal peptide" evidence="2">
    <location>
        <begin position="1"/>
        <end position="28"/>
    </location>
</feature>
<reference evidence="3" key="1">
    <citation type="submission" date="2025-08" db="UniProtKB">
        <authorList>
            <consortium name="Ensembl"/>
        </authorList>
    </citation>
    <scope>IDENTIFICATION</scope>
</reference>
<dbReference type="Bgee" id="ENSNBRG00000000780">
    <property type="expression patterns" value="Expressed in blood and 4 other cell types or tissues"/>
</dbReference>
<dbReference type="Ensembl" id="ENSNBRT00000001041.1">
    <property type="protein sequence ID" value="ENSNBRP00000000990.1"/>
    <property type="gene ID" value="ENSNBRG00000000780.1"/>
</dbReference>
<dbReference type="PANTHER" id="PTHR20963">
    <property type="entry name" value="MULTIPLE INOSITOL POLYPHOSPHATE PHOSPHATASE-RELATED"/>
    <property type="match status" value="1"/>
</dbReference>
<reference evidence="3" key="2">
    <citation type="submission" date="2025-09" db="UniProtKB">
        <authorList>
            <consortium name="Ensembl"/>
        </authorList>
    </citation>
    <scope>IDENTIFICATION</scope>
</reference>
<dbReference type="Gene3D" id="3.40.50.1240">
    <property type="entry name" value="Phosphoglycerate mutase-like"/>
    <property type="match status" value="1"/>
</dbReference>
<dbReference type="SUPFAM" id="SSF53254">
    <property type="entry name" value="Phosphoglycerate mutase-like"/>
    <property type="match status" value="1"/>
</dbReference>
<dbReference type="GO" id="GO:0052745">
    <property type="term" value="F:inositol phosphate phosphatase activity"/>
    <property type="evidence" value="ECO:0007669"/>
    <property type="project" value="TreeGrafter"/>
</dbReference>
<dbReference type="Pfam" id="PF00328">
    <property type="entry name" value="His_Phos_2"/>
    <property type="match status" value="1"/>
</dbReference>
<keyword evidence="2" id="KW-0732">Signal</keyword>
<dbReference type="InterPro" id="IPR029033">
    <property type="entry name" value="His_PPase_superfam"/>
</dbReference>
<accession>A0A3Q4FZE0</accession>
<evidence type="ECO:0000313" key="4">
    <source>
        <dbReference type="Proteomes" id="UP000261580"/>
    </source>
</evidence>
<keyword evidence="1" id="KW-0378">Hydrolase</keyword>
<evidence type="ECO:0000256" key="1">
    <source>
        <dbReference type="ARBA" id="ARBA00022801"/>
    </source>
</evidence>